<dbReference type="FunFam" id="3.30.70.270:FF:000001">
    <property type="entry name" value="Diguanylate cyclase domain protein"/>
    <property type="match status" value="1"/>
</dbReference>
<dbReference type="Pfam" id="PF16927">
    <property type="entry name" value="HisKA_7TM"/>
    <property type="match status" value="1"/>
</dbReference>
<dbReference type="SMART" id="SM00267">
    <property type="entry name" value="GGDEF"/>
    <property type="match status" value="1"/>
</dbReference>
<protein>
    <recommendedName>
        <fullName evidence="1">diguanylate cyclase</fullName>
        <ecNumber evidence="1">2.7.7.65</ecNumber>
    </recommendedName>
</protein>
<dbReference type="InterPro" id="IPR029787">
    <property type="entry name" value="Nucleotide_cyclase"/>
</dbReference>
<evidence type="ECO:0000256" key="1">
    <source>
        <dbReference type="ARBA" id="ARBA00012528"/>
    </source>
</evidence>
<keyword evidence="4" id="KW-0812">Transmembrane</keyword>
<dbReference type="SUPFAM" id="SSF55785">
    <property type="entry name" value="PYP-like sensor domain (PAS domain)"/>
    <property type="match status" value="1"/>
</dbReference>
<dbReference type="InterPro" id="IPR050469">
    <property type="entry name" value="Diguanylate_Cyclase"/>
</dbReference>
<evidence type="ECO:0000259" key="6">
    <source>
        <dbReference type="PROSITE" id="PS50887"/>
    </source>
</evidence>
<dbReference type="EMBL" id="QJKC01000004">
    <property type="protein sequence ID" value="PXX49480.1"/>
    <property type="molecule type" value="Genomic_DNA"/>
</dbReference>
<reference evidence="7 8" key="1">
    <citation type="submission" date="2018-05" db="EMBL/GenBank/DDBJ databases">
        <title>Genomic Encyclopedia of Type Strains, Phase IV (KMG-IV): sequencing the most valuable type-strain genomes for metagenomic binning, comparative biology and taxonomic classification.</title>
        <authorList>
            <person name="Goeker M."/>
        </authorList>
    </citation>
    <scope>NUCLEOTIDE SEQUENCE [LARGE SCALE GENOMIC DNA]</scope>
    <source>
        <strain evidence="7 8">DSM 25134</strain>
    </source>
</reference>
<name>A0A318JGI2_9NEIS</name>
<dbReference type="CDD" id="cd01949">
    <property type="entry name" value="GGDEF"/>
    <property type="match status" value="1"/>
</dbReference>
<keyword evidence="8" id="KW-1185">Reference proteome</keyword>
<evidence type="ECO:0000256" key="2">
    <source>
        <dbReference type="ARBA" id="ARBA00034247"/>
    </source>
</evidence>
<feature type="transmembrane region" description="Helical" evidence="4">
    <location>
        <begin position="178"/>
        <end position="197"/>
    </location>
</feature>
<dbReference type="PANTHER" id="PTHR45138">
    <property type="entry name" value="REGULATORY COMPONENTS OF SENSORY TRANSDUCTION SYSTEM"/>
    <property type="match status" value="1"/>
</dbReference>
<dbReference type="RefSeq" id="WP_059284734.1">
    <property type="nucleotide sequence ID" value="NZ_LNQU01000007.1"/>
</dbReference>
<evidence type="ECO:0000256" key="3">
    <source>
        <dbReference type="SAM" id="Coils"/>
    </source>
</evidence>
<evidence type="ECO:0000256" key="4">
    <source>
        <dbReference type="SAM" id="Phobius"/>
    </source>
</evidence>
<feature type="domain" description="PAC" evidence="5">
    <location>
        <begin position="292"/>
        <end position="345"/>
    </location>
</feature>
<feature type="coiled-coil region" evidence="3">
    <location>
        <begin position="340"/>
        <end position="367"/>
    </location>
</feature>
<feature type="transmembrane region" description="Helical" evidence="4">
    <location>
        <begin position="145"/>
        <end position="166"/>
    </location>
</feature>
<feature type="transmembrane region" description="Helical" evidence="4">
    <location>
        <begin position="209"/>
        <end position="228"/>
    </location>
</feature>
<evidence type="ECO:0000259" key="5">
    <source>
        <dbReference type="PROSITE" id="PS50113"/>
    </source>
</evidence>
<gene>
    <name evidence="7" type="ORF">DFR38_104122</name>
</gene>
<dbReference type="OrthoDB" id="9813903at2"/>
<dbReference type="PROSITE" id="PS50887">
    <property type="entry name" value="GGDEF"/>
    <property type="match status" value="1"/>
</dbReference>
<dbReference type="AlphaFoldDB" id="A0A318JGI2"/>
<comment type="catalytic activity">
    <reaction evidence="2">
        <text>2 GTP = 3',3'-c-di-GMP + 2 diphosphate</text>
        <dbReference type="Rhea" id="RHEA:24898"/>
        <dbReference type="ChEBI" id="CHEBI:33019"/>
        <dbReference type="ChEBI" id="CHEBI:37565"/>
        <dbReference type="ChEBI" id="CHEBI:58805"/>
        <dbReference type="EC" id="2.7.7.65"/>
    </reaction>
</comment>
<dbReference type="InterPro" id="IPR013656">
    <property type="entry name" value="PAS_4"/>
</dbReference>
<dbReference type="Pfam" id="PF00990">
    <property type="entry name" value="GGDEF"/>
    <property type="match status" value="1"/>
</dbReference>
<evidence type="ECO:0000313" key="8">
    <source>
        <dbReference type="Proteomes" id="UP000248395"/>
    </source>
</evidence>
<dbReference type="Gene3D" id="3.30.70.270">
    <property type="match status" value="1"/>
</dbReference>
<dbReference type="CDD" id="cd00130">
    <property type="entry name" value="PAS"/>
    <property type="match status" value="1"/>
</dbReference>
<dbReference type="InterPro" id="IPR000700">
    <property type="entry name" value="PAS-assoc_C"/>
</dbReference>
<dbReference type="GO" id="GO:0052621">
    <property type="term" value="F:diguanylate cyclase activity"/>
    <property type="evidence" value="ECO:0007669"/>
    <property type="project" value="UniProtKB-EC"/>
</dbReference>
<dbReference type="InterPro" id="IPR035965">
    <property type="entry name" value="PAS-like_dom_sf"/>
</dbReference>
<dbReference type="InterPro" id="IPR043128">
    <property type="entry name" value="Rev_trsase/Diguanyl_cyclase"/>
</dbReference>
<dbReference type="PANTHER" id="PTHR45138:SF9">
    <property type="entry name" value="DIGUANYLATE CYCLASE DGCM-RELATED"/>
    <property type="match status" value="1"/>
</dbReference>
<feature type="transmembrane region" description="Helical" evidence="4">
    <location>
        <begin position="6"/>
        <end position="25"/>
    </location>
</feature>
<dbReference type="InterPro" id="IPR000014">
    <property type="entry name" value="PAS"/>
</dbReference>
<dbReference type="NCBIfam" id="TIGR00254">
    <property type="entry name" value="GGDEF"/>
    <property type="match status" value="1"/>
</dbReference>
<feature type="domain" description="GGDEF" evidence="6">
    <location>
        <begin position="398"/>
        <end position="531"/>
    </location>
</feature>
<dbReference type="SUPFAM" id="SSF55073">
    <property type="entry name" value="Nucleotide cyclase"/>
    <property type="match status" value="1"/>
</dbReference>
<feature type="transmembrane region" description="Helical" evidence="4">
    <location>
        <begin position="98"/>
        <end position="116"/>
    </location>
</feature>
<keyword evidence="4" id="KW-1133">Transmembrane helix</keyword>
<feature type="transmembrane region" description="Helical" evidence="4">
    <location>
        <begin position="66"/>
        <end position="86"/>
    </location>
</feature>
<proteinExistence type="predicted"/>
<evidence type="ECO:0000313" key="7">
    <source>
        <dbReference type="EMBL" id="PXX49480.1"/>
    </source>
</evidence>
<organism evidence="7 8">
    <name type="scientific">Aquitalea magnusonii</name>
    <dbReference type="NCBI Taxonomy" id="332411"/>
    <lineage>
        <taxon>Bacteria</taxon>
        <taxon>Pseudomonadati</taxon>
        <taxon>Pseudomonadota</taxon>
        <taxon>Betaproteobacteria</taxon>
        <taxon>Neisseriales</taxon>
        <taxon>Chromobacteriaceae</taxon>
        <taxon>Aquitalea</taxon>
    </lineage>
</organism>
<sequence>MSFVFTTISATAGLAALSAATIGILAWERRQVTGARWLAWLMLAVTIWAGSAMLELSSSMLREKIFWSKLEYLGTLSAPVLFFLLAADYNQLDKALRLRSIAMLFLIPLLSLALAISNERHGLIWSSYQPSPSGYNLLIFNHGPLFWLLVAGYSYLMMLLGSLLLLRTLHFYPPHYRGQSLILMLGAIVPWAGNLLYLSGNIPLRGLDPTPLCFAITGMVFAFDLLYLRMLYVVPIARGNAFNAMGDGIVVIDPNKTVLDINPAAANLFGKPAAVLCGQPLQIAALLAVADQDGAHQVELNGPGSRAILEVRAFPIRESGVTLGGRMLVLRDISRQRRAEEALHQAYMQLKNRIDEIETLQDTLREQALHDPLTGLYNRRYLEETLSREISRAEREQQPLTFALIDLDNFKGVNDRYGHMAGDQVLCALADLLRRHCRQADIVCRLGGEEFIVVLPAADQRNGWMRLEMLRRRFSDLRYRVEAVEFSSTFSCGIACYPSDGNSFAKLYQLADMALYEAKAHGKNQVRLHGNPLQELTDIPLLQAHMVSKEP</sequence>
<dbReference type="Pfam" id="PF08448">
    <property type="entry name" value="PAS_4"/>
    <property type="match status" value="1"/>
</dbReference>
<keyword evidence="3" id="KW-0175">Coiled coil</keyword>
<dbReference type="GO" id="GO:0005886">
    <property type="term" value="C:plasma membrane"/>
    <property type="evidence" value="ECO:0007669"/>
    <property type="project" value="TreeGrafter"/>
</dbReference>
<dbReference type="EC" id="2.7.7.65" evidence="1"/>
<keyword evidence="4" id="KW-0472">Membrane</keyword>
<dbReference type="PROSITE" id="PS50113">
    <property type="entry name" value="PAC"/>
    <property type="match status" value="1"/>
</dbReference>
<dbReference type="GO" id="GO:1902201">
    <property type="term" value="P:negative regulation of bacterial-type flagellum-dependent cell motility"/>
    <property type="evidence" value="ECO:0007669"/>
    <property type="project" value="TreeGrafter"/>
</dbReference>
<accession>A0A318JGI2</accession>
<dbReference type="Gene3D" id="3.30.450.20">
    <property type="entry name" value="PAS domain"/>
    <property type="match status" value="1"/>
</dbReference>
<comment type="caution">
    <text evidence="7">The sequence shown here is derived from an EMBL/GenBank/DDBJ whole genome shotgun (WGS) entry which is preliminary data.</text>
</comment>
<dbReference type="InterPro" id="IPR031621">
    <property type="entry name" value="HisKA_7TM"/>
</dbReference>
<dbReference type="SMART" id="SM00091">
    <property type="entry name" value="PAS"/>
    <property type="match status" value="1"/>
</dbReference>
<feature type="transmembrane region" description="Helical" evidence="4">
    <location>
        <begin position="37"/>
        <end position="54"/>
    </location>
</feature>
<dbReference type="GO" id="GO:0043709">
    <property type="term" value="P:cell adhesion involved in single-species biofilm formation"/>
    <property type="evidence" value="ECO:0007669"/>
    <property type="project" value="TreeGrafter"/>
</dbReference>
<dbReference type="Proteomes" id="UP000248395">
    <property type="component" value="Unassembled WGS sequence"/>
</dbReference>
<dbReference type="InterPro" id="IPR000160">
    <property type="entry name" value="GGDEF_dom"/>
</dbReference>